<dbReference type="InterPro" id="IPR002491">
    <property type="entry name" value="ABC_transptr_periplasmic_BD"/>
</dbReference>
<dbReference type="SUPFAM" id="SSF53807">
    <property type="entry name" value="Helical backbone' metal receptor"/>
    <property type="match status" value="1"/>
</dbReference>
<evidence type="ECO:0000313" key="2">
    <source>
        <dbReference type="EMBL" id="EQD34631.1"/>
    </source>
</evidence>
<name>T0YGQ7_9ZZZZ</name>
<protein>
    <submittedName>
        <fullName evidence="2">Periplasmic binding protein</fullName>
    </submittedName>
</protein>
<feature type="non-terminal residue" evidence="2">
    <location>
        <position position="169"/>
    </location>
</feature>
<organism evidence="2">
    <name type="scientific">mine drainage metagenome</name>
    <dbReference type="NCBI Taxonomy" id="410659"/>
    <lineage>
        <taxon>unclassified sequences</taxon>
        <taxon>metagenomes</taxon>
        <taxon>ecological metagenomes</taxon>
    </lineage>
</organism>
<proteinExistence type="predicted"/>
<reference evidence="2" key="1">
    <citation type="submission" date="2013-08" db="EMBL/GenBank/DDBJ databases">
        <authorList>
            <person name="Mendez C."/>
            <person name="Richter M."/>
            <person name="Ferrer M."/>
            <person name="Sanchez J."/>
        </authorList>
    </citation>
    <scope>NUCLEOTIDE SEQUENCE</scope>
</reference>
<accession>T0YGQ7</accession>
<evidence type="ECO:0000259" key="1">
    <source>
        <dbReference type="Pfam" id="PF01497"/>
    </source>
</evidence>
<feature type="domain" description="Fe/B12 periplasmic-binding" evidence="1">
    <location>
        <begin position="11"/>
        <end position="155"/>
    </location>
</feature>
<feature type="non-terminal residue" evidence="2">
    <location>
        <position position="1"/>
    </location>
</feature>
<dbReference type="InterPro" id="IPR051030">
    <property type="entry name" value="Vitamin_B12-ABC_binding"/>
</dbReference>
<comment type="caution">
    <text evidence="2">The sequence shown here is derived from an EMBL/GenBank/DDBJ whole genome shotgun (WGS) entry which is preliminary data.</text>
</comment>
<dbReference type="Pfam" id="PF01497">
    <property type="entry name" value="Peripla_BP_2"/>
    <property type="match status" value="1"/>
</dbReference>
<dbReference type="EMBL" id="AUZY01011431">
    <property type="protein sequence ID" value="EQD34631.1"/>
    <property type="molecule type" value="Genomic_DNA"/>
</dbReference>
<reference evidence="2" key="2">
    <citation type="journal article" date="2014" name="ISME J.">
        <title>Microbial stratification in low pH oxic and suboxic macroscopic growths along an acid mine drainage.</title>
        <authorList>
            <person name="Mendez-Garcia C."/>
            <person name="Mesa V."/>
            <person name="Sprenger R.R."/>
            <person name="Richter M."/>
            <person name="Diez M.S."/>
            <person name="Solano J."/>
            <person name="Bargiela R."/>
            <person name="Golyshina O.V."/>
            <person name="Manteca A."/>
            <person name="Ramos J.L."/>
            <person name="Gallego J.R."/>
            <person name="Llorente I."/>
            <person name="Martins Dos Santos V.A."/>
            <person name="Jensen O.N."/>
            <person name="Pelaez A.I."/>
            <person name="Sanchez J."/>
            <person name="Ferrer M."/>
        </authorList>
    </citation>
    <scope>NUCLEOTIDE SEQUENCE</scope>
</reference>
<gene>
    <name evidence="2" type="ORF">B1B_17115</name>
</gene>
<dbReference type="PANTHER" id="PTHR42860">
    <property type="entry name" value="VITAMIN B12-BINDING PROTEIN"/>
    <property type="match status" value="1"/>
</dbReference>
<sequence length="169" mass="18695">RAGRSRICRRAIAADLIRAGIEVHVFNQRGVGEILESIAMLGRMIGAHARAQALIGRLRRSIDNARRAASRLPCRPRVYFEEWDDPLICGIRWVGELVEIAGAENCFADLAARPAAKERIIADPQEVVRRAPDVLIASWCGKKFNPARVRERPGVGIDSGAPPRSIIRD</sequence>
<dbReference type="Gene3D" id="3.40.50.1980">
    <property type="entry name" value="Nitrogenase molybdenum iron protein domain"/>
    <property type="match status" value="1"/>
</dbReference>
<dbReference type="AlphaFoldDB" id="T0YGQ7"/>
<dbReference type="PANTHER" id="PTHR42860:SF2">
    <property type="entry name" value="BLL4160 PROTEIN"/>
    <property type="match status" value="1"/>
</dbReference>